<gene>
    <name evidence="3" type="ORF">C900_02089</name>
</gene>
<dbReference type="Pfam" id="PF13699">
    <property type="entry name" value="eCIS_core"/>
    <property type="match status" value="1"/>
</dbReference>
<proteinExistence type="predicted"/>
<name>L8JY36_9BACT</name>
<feature type="region of interest" description="Disordered" evidence="1">
    <location>
        <begin position="1"/>
        <end position="49"/>
    </location>
</feature>
<reference evidence="3 4" key="1">
    <citation type="submission" date="2012-12" db="EMBL/GenBank/DDBJ databases">
        <title>Genome assembly of Fulvivirga imtechensis AK7.</title>
        <authorList>
            <person name="Nupur N."/>
            <person name="Khatri I."/>
            <person name="Kumar R."/>
            <person name="Subramanian S."/>
            <person name="Pinnaka A."/>
        </authorList>
    </citation>
    <scope>NUCLEOTIDE SEQUENCE [LARGE SCALE GENOMIC DNA]</scope>
    <source>
        <strain evidence="3 4">AK7</strain>
    </source>
</reference>
<evidence type="ECO:0000256" key="1">
    <source>
        <dbReference type="SAM" id="MobiDB-lite"/>
    </source>
</evidence>
<comment type="caution">
    <text evidence="3">The sequence shown here is derived from an EMBL/GenBank/DDBJ whole genome shotgun (WGS) entry which is preliminary data.</text>
</comment>
<dbReference type="eggNOG" id="COG3177">
    <property type="taxonomic scope" value="Bacteria"/>
</dbReference>
<protein>
    <recommendedName>
        <fullName evidence="2">eCIS core domain-containing protein</fullName>
    </recommendedName>
</protein>
<accession>L8JY36</accession>
<dbReference type="Proteomes" id="UP000011135">
    <property type="component" value="Unassembled WGS sequence"/>
</dbReference>
<dbReference type="STRING" id="1237149.C900_02089"/>
<feature type="compositionally biased region" description="Polar residues" evidence="1">
    <location>
        <begin position="24"/>
        <end position="47"/>
    </location>
</feature>
<feature type="compositionally biased region" description="Basic and acidic residues" evidence="1">
    <location>
        <begin position="7"/>
        <end position="23"/>
    </location>
</feature>
<organism evidence="3 4">
    <name type="scientific">Fulvivirga imtechensis AK7</name>
    <dbReference type="NCBI Taxonomy" id="1237149"/>
    <lineage>
        <taxon>Bacteria</taxon>
        <taxon>Pseudomonadati</taxon>
        <taxon>Bacteroidota</taxon>
        <taxon>Cytophagia</taxon>
        <taxon>Cytophagales</taxon>
        <taxon>Fulvivirgaceae</taxon>
        <taxon>Fulvivirga</taxon>
    </lineage>
</organism>
<dbReference type="InterPro" id="IPR025295">
    <property type="entry name" value="eCIS_core_dom"/>
</dbReference>
<dbReference type="AlphaFoldDB" id="L8JY36"/>
<feature type="domain" description="eCIS core" evidence="2">
    <location>
        <begin position="96"/>
        <end position="161"/>
    </location>
</feature>
<dbReference type="EMBL" id="AMZN01000003">
    <property type="protein sequence ID" value="ELR73685.1"/>
    <property type="molecule type" value="Genomic_DNA"/>
</dbReference>
<evidence type="ECO:0000313" key="4">
    <source>
        <dbReference type="Proteomes" id="UP000011135"/>
    </source>
</evidence>
<evidence type="ECO:0000313" key="3">
    <source>
        <dbReference type="EMBL" id="ELR73685.1"/>
    </source>
</evidence>
<sequence length="442" mass="47838">MFEEANNDLHKEEAMKARADNTQKNKSQSVANNSSQHKSGIATSQFIDNRPEAAVQRKLQALANNSQQVKQVAQLQAVMHDQQKPTLQKKENNTGLPDQLKSGIESLSGYAMDDVKVHYNSDKPSQLQAHAYAQGTEIHIAPGQEKHLPHEAWHVVQQKQGRVKPTTQLQGKINVNDDAGLEKEADVMGRRALNAPTQENENARLSAGGNSAYVAQRKVRLGFKPLNSINDIPEENRPELLALLNGQDGVTTLEGAFASKHTFWFRGKPGSYTLTIMEPEKEEEAKVEEGPKATSSISTSKPAVDTITYVAGDEIVFADSTTGSHHLEISGLIGCVGIILEKNSGSTIQVAATHLLDKHYTGGDTPTMDAGGYRVIDDLLARVGVSASAVGSGGVTMTLVVSGEVQIDKMRRLVSRYISEKGGEATDFGMPTSKVYYSVIPG</sequence>
<keyword evidence="4" id="KW-1185">Reference proteome</keyword>
<evidence type="ECO:0000259" key="2">
    <source>
        <dbReference type="Pfam" id="PF13699"/>
    </source>
</evidence>
<dbReference type="PATRIC" id="fig|1237149.3.peg.264"/>